<proteinExistence type="predicted"/>
<dbReference type="EMBL" id="KN839915">
    <property type="protein sequence ID" value="KIJ58698.1"/>
    <property type="molecule type" value="Genomic_DNA"/>
</dbReference>
<gene>
    <name evidence="1" type="ORF">HYDPIDRAFT_68322</name>
</gene>
<dbReference type="OrthoDB" id="2614415at2759"/>
<protein>
    <submittedName>
        <fullName evidence="1">Uncharacterized protein</fullName>
    </submittedName>
</protein>
<dbReference type="HOGENOM" id="CLU_2928958_0_0_1"/>
<evidence type="ECO:0000313" key="1">
    <source>
        <dbReference type="EMBL" id="KIJ58698.1"/>
    </source>
</evidence>
<dbReference type="AlphaFoldDB" id="A0A0C9VZ54"/>
<organism evidence="1 2">
    <name type="scientific">Hydnomerulius pinastri MD-312</name>
    <dbReference type="NCBI Taxonomy" id="994086"/>
    <lineage>
        <taxon>Eukaryota</taxon>
        <taxon>Fungi</taxon>
        <taxon>Dikarya</taxon>
        <taxon>Basidiomycota</taxon>
        <taxon>Agaricomycotina</taxon>
        <taxon>Agaricomycetes</taxon>
        <taxon>Agaricomycetidae</taxon>
        <taxon>Boletales</taxon>
        <taxon>Boletales incertae sedis</taxon>
        <taxon>Leucogyrophana</taxon>
    </lineage>
</organism>
<sequence length="61" mass="6928">VCLQIHQRLSSWRNNMGSAALAALVHFMMSQKDVKTDQGRKALATELRKDYAFLYETIGVD</sequence>
<feature type="non-terminal residue" evidence="1">
    <location>
        <position position="1"/>
    </location>
</feature>
<evidence type="ECO:0000313" key="2">
    <source>
        <dbReference type="Proteomes" id="UP000053820"/>
    </source>
</evidence>
<name>A0A0C9VZ54_9AGAM</name>
<keyword evidence="2" id="KW-1185">Reference proteome</keyword>
<reference evidence="1 2" key="1">
    <citation type="submission" date="2014-04" db="EMBL/GenBank/DDBJ databases">
        <title>Evolutionary Origins and Diversification of the Mycorrhizal Mutualists.</title>
        <authorList>
            <consortium name="DOE Joint Genome Institute"/>
            <consortium name="Mycorrhizal Genomics Consortium"/>
            <person name="Kohler A."/>
            <person name="Kuo A."/>
            <person name="Nagy L.G."/>
            <person name="Floudas D."/>
            <person name="Copeland A."/>
            <person name="Barry K.W."/>
            <person name="Cichocki N."/>
            <person name="Veneault-Fourrey C."/>
            <person name="LaButti K."/>
            <person name="Lindquist E.A."/>
            <person name="Lipzen A."/>
            <person name="Lundell T."/>
            <person name="Morin E."/>
            <person name="Murat C."/>
            <person name="Riley R."/>
            <person name="Ohm R."/>
            <person name="Sun H."/>
            <person name="Tunlid A."/>
            <person name="Henrissat B."/>
            <person name="Grigoriev I.V."/>
            <person name="Hibbett D.S."/>
            <person name="Martin F."/>
        </authorList>
    </citation>
    <scope>NUCLEOTIDE SEQUENCE [LARGE SCALE GENOMIC DNA]</scope>
    <source>
        <strain evidence="1 2">MD-312</strain>
    </source>
</reference>
<accession>A0A0C9VZ54</accession>
<feature type="non-terminal residue" evidence="1">
    <location>
        <position position="61"/>
    </location>
</feature>
<dbReference type="Proteomes" id="UP000053820">
    <property type="component" value="Unassembled WGS sequence"/>
</dbReference>